<dbReference type="InParanoid" id="A7S0J9"/>
<protein>
    <recommendedName>
        <fullName evidence="6">EF-hand domain-containing protein</fullName>
    </recommendedName>
</protein>
<dbReference type="HOGENOM" id="CLU_072366_2_2_1"/>
<dbReference type="InterPro" id="IPR011992">
    <property type="entry name" value="EF-hand-dom_pair"/>
</dbReference>
<dbReference type="CDD" id="cd00051">
    <property type="entry name" value="EFh"/>
    <property type="match status" value="2"/>
</dbReference>
<reference evidence="7 8" key="1">
    <citation type="journal article" date="2007" name="Science">
        <title>Sea anemone genome reveals ancestral eumetazoan gene repertoire and genomic organization.</title>
        <authorList>
            <person name="Putnam N.H."/>
            <person name="Srivastava M."/>
            <person name="Hellsten U."/>
            <person name="Dirks B."/>
            <person name="Chapman J."/>
            <person name="Salamov A."/>
            <person name="Terry A."/>
            <person name="Shapiro H."/>
            <person name="Lindquist E."/>
            <person name="Kapitonov V.V."/>
            <person name="Jurka J."/>
            <person name="Genikhovich G."/>
            <person name="Grigoriev I.V."/>
            <person name="Lucas S.M."/>
            <person name="Steele R.E."/>
            <person name="Finnerty J.R."/>
            <person name="Technau U."/>
            <person name="Martindale M.Q."/>
            <person name="Rokhsar D.S."/>
        </authorList>
    </citation>
    <scope>NUCLEOTIDE SEQUENCE [LARGE SCALE GENOMIC DNA]</scope>
    <source>
        <strain evidence="8">CH2 X CH6</strain>
    </source>
</reference>
<gene>
    <name evidence="7" type="ORF">NEMVEDRAFT_v1g242002</name>
</gene>
<dbReference type="OrthoDB" id="191686at2759"/>
<dbReference type="OMA" id="CQQRCKK"/>
<evidence type="ECO:0000313" key="8">
    <source>
        <dbReference type="Proteomes" id="UP000001593"/>
    </source>
</evidence>
<accession>A7S0J9</accession>
<feature type="domain" description="EF-hand" evidence="6">
    <location>
        <begin position="142"/>
        <end position="177"/>
    </location>
</feature>
<dbReference type="Pfam" id="PF13499">
    <property type="entry name" value="EF-hand_7"/>
    <property type="match status" value="1"/>
</dbReference>
<evidence type="ECO:0000256" key="4">
    <source>
        <dbReference type="ARBA" id="ARBA00022837"/>
    </source>
</evidence>
<dbReference type="SMART" id="SM00054">
    <property type="entry name" value="EFh"/>
    <property type="match status" value="3"/>
</dbReference>
<dbReference type="Pfam" id="PF13833">
    <property type="entry name" value="EF-hand_8"/>
    <property type="match status" value="1"/>
</dbReference>
<dbReference type="PRINTS" id="PR00450">
    <property type="entry name" value="RECOVERIN"/>
</dbReference>
<keyword evidence="4" id="KW-0106">Calcium</keyword>
<dbReference type="SUPFAM" id="SSF47473">
    <property type="entry name" value="EF-hand"/>
    <property type="match status" value="1"/>
</dbReference>
<feature type="domain" description="EF-hand" evidence="6">
    <location>
        <begin position="106"/>
        <end position="141"/>
    </location>
</feature>
<dbReference type="FunFam" id="1.10.238.10:FF:000009">
    <property type="entry name" value="Visinin-like protein 1"/>
    <property type="match status" value="1"/>
</dbReference>
<dbReference type="KEGG" id="nve:5514592"/>
<keyword evidence="2" id="KW-0479">Metal-binding</keyword>
<evidence type="ECO:0000256" key="3">
    <source>
        <dbReference type="ARBA" id="ARBA00022737"/>
    </source>
</evidence>
<dbReference type="InterPro" id="IPR002048">
    <property type="entry name" value="EF_hand_dom"/>
</dbReference>
<dbReference type="GO" id="GO:0009966">
    <property type="term" value="P:regulation of signal transduction"/>
    <property type="evidence" value="ECO:0000318"/>
    <property type="project" value="GO_Central"/>
</dbReference>
<feature type="region of interest" description="Disordered" evidence="5">
    <location>
        <begin position="1"/>
        <end position="22"/>
    </location>
</feature>
<dbReference type="GO" id="GO:0005509">
    <property type="term" value="F:calcium ion binding"/>
    <property type="evidence" value="ECO:0000318"/>
    <property type="project" value="GO_Central"/>
</dbReference>
<dbReference type="InterPro" id="IPR018247">
    <property type="entry name" value="EF_Hand_1_Ca_BS"/>
</dbReference>
<feature type="domain" description="EF-hand" evidence="6">
    <location>
        <begin position="190"/>
        <end position="225"/>
    </location>
</feature>
<dbReference type="EMBL" id="DS469561">
    <property type="protein sequence ID" value="EDO42747.1"/>
    <property type="molecule type" value="Genomic_DNA"/>
</dbReference>
<dbReference type="PROSITE" id="PS00018">
    <property type="entry name" value="EF_HAND_1"/>
    <property type="match status" value="3"/>
</dbReference>
<proteinExistence type="inferred from homology"/>
<sequence>MGQDLGKTSRLLSIRRKGRNPCPEETRFRGTDVFADHVHEEISDSTGGQNIIGIHLEGLEDLLIHTKFTRLELQRMYRGFKNECPSGAVDRDTFKRIYAQFFPYGDSAQYAQLLFNVFDHNKDGKVSFEDFVLGLSVSLHGTMDEKLKWAFNLYDLDSDGVITREELATVIHSVHCMMGMESQPTGEESSVQEQVERLFTLMDTNQDGVITEDEFIEGCKKDDSIKKSLAVFESDR</sequence>
<name>A7S0J9_NEMVE</name>
<dbReference type="Gene3D" id="1.10.238.10">
    <property type="entry name" value="EF-hand"/>
    <property type="match status" value="1"/>
</dbReference>
<evidence type="ECO:0000313" key="7">
    <source>
        <dbReference type="EMBL" id="EDO42747.1"/>
    </source>
</evidence>
<dbReference type="PhylomeDB" id="A7S0J9"/>
<keyword evidence="8" id="KW-1185">Reference proteome</keyword>
<dbReference type="eggNOG" id="KOG0044">
    <property type="taxonomic scope" value="Eukaryota"/>
</dbReference>
<dbReference type="PANTHER" id="PTHR23055">
    <property type="entry name" value="CALCIUM BINDING PROTEINS"/>
    <property type="match status" value="1"/>
</dbReference>
<dbReference type="PROSITE" id="PS50222">
    <property type="entry name" value="EF_HAND_2"/>
    <property type="match status" value="3"/>
</dbReference>
<dbReference type="STRING" id="45351.A7S0J9"/>
<organism evidence="7 8">
    <name type="scientific">Nematostella vectensis</name>
    <name type="common">Starlet sea anemone</name>
    <dbReference type="NCBI Taxonomy" id="45351"/>
    <lineage>
        <taxon>Eukaryota</taxon>
        <taxon>Metazoa</taxon>
        <taxon>Cnidaria</taxon>
        <taxon>Anthozoa</taxon>
        <taxon>Hexacorallia</taxon>
        <taxon>Actiniaria</taxon>
        <taxon>Edwardsiidae</taxon>
        <taxon>Nematostella</taxon>
    </lineage>
</organism>
<comment type="similarity">
    <text evidence="1">Belongs to the recoverin family.</text>
</comment>
<dbReference type="AlphaFoldDB" id="A7S0J9"/>
<keyword evidence="3" id="KW-0677">Repeat</keyword>
<evidence type="ECO:0000259" key="6">
    <source>
        <dbReference type="PROSITE" id="PS50222"/>
    </source>
</evidence>
<dbReference type="Proteomes" id="UP000001593">
    <property type="component" value="Unassembled WGS sequence"/>
</dbReference>
<evidence type="ECO:0000256" key="2">
    <source>
        <dbReference type="ARBA" id="ARBA00022723"/>
    </source>
</evidence>
<dbReference type="PANTHER" id="PTHR23055:SF167">
    <property type="entry name" value="EF-HAND DOMAIN-CONTAINING PROTEIN"/>
    <property type="match status" value="1"/>
</dbReference>
<evidence type="ECO:0000256" key="5">
    <source>
        <dbReference type="SAM" id="MobiDB-lite"/>
    </source>
</evidence>
<evidence type="ECO:0000256" key="1">
    <source>
        <dbReference type="ARBA" id="ARBA00006049"/>
    </source>
</evidence>
<dbReference type="InterPro" id="IPR028846">
    <property type="entry name" value="Recoverin"/>
</dbReference>